<keyword evidence="1" id="KW-0812">Transmembrane</keyword>
<gene>
    <name evidence="2" type="ORF">VFH_U021920</name>
</gene>
<evidence type="ECO:0000313" key="3">
    <source>
        <dbReference type="Proteomes" id="UP001157006"/>
    </source>
</evidence>
<evidence type="ECO:0000313" key="2">
    <source>
        <dbReference type="EMBL" id="CAI8583315.1"/>
    </source>
</evidence>
<dbReference type="AlphaFoldDB" id="A0AAV0YBM8"/>
<dbReference type="EMBL" id="CATIWC010000596">
    <property type="protein sequence ID" value="CAI8583315.1"/>
    <property type="molecule type" value="Genomic_DNA"/>
</dbReference>
<sequence>MCMDLYPGFALYCGLYEFVRSASIIDNLKTNDIWWKDLSGGANGIKGVLIIMVAEWIVMSFVVYYIDQVFLIGSGKSPLFFLKGFQKKYLPLLKKSSIKRQGSKVFVQMEKLDVIRAVSFMYIE</sequence>
<proteinExistence type="predicted"/>
<evidence type="ECO:0000256" key="1">
    <source>
        <dbReference type="SAM" id="Phobius"/>
    </source>
</evidence>
<accession>A0AAV0YBM8</accession>
<dbReference type="Proteomes" id="UP001157006">
    <property type="component" value="Unassembled WGS sequence"/>
</dbReference>
<protein>
    <submittedName>
        <fullName evidence="2">Uncharacterized protein</fullName>
    </submittedName>
</protein>
<keyword evidence="3" id="KW-1185">Reference proteome</keyword>
<feature type="transmembrane region" description="Helical" evidence="1">
    <location>
        <begin position="44"/>
        <end position="66"/>
    </location>
</feature>
<keyword evidence="1" id="KW-1133">Transmembrane helix</keyword>
<reference evidence="2 3" key="1">
    <citation type="submission" date="2023-01" db="EMBL/GenBank/DDBJ databases">
        <authorList>
            <person name="Kreplak J."/>
        </authorList>
    </citation>
    <scope>NUCLEOTIDE SEQUENCE [LARGE SCALE GENOMIC DNA]</scope>
</reference>
<keyword evidence="1" id="KW-0472">Membrane</keyword>
<organism evidence="2 3">
    <name type="scientific">Vicia faba</name>
    <name type="common">Broad bean</name>
    <name type="synonym">Faba vulgaris</name>
    <dbReference type="NCBI Taxonomy" id="3906"/>
    <lineage>
        <taxon>Eukaryota</taxon>
        <taxon>Viridiplantae</taxon>
        <taxon>Streptophyta</taxon>
        <taxon>Embryophyta</taxon>
        <taxon>Tracheophyta</taxon>
        <taxon>Spermatophyta</taxon>
        <taxon>Magnoliopsida</taxon>
        <taxon>eudicotyledons</taxon>
        <taxon>Gunneridae</taxon>
        <taxon>Pentapetalae</taxon>
        <taxon>rosids</taxon>
        <taxon>fabids</taxon>
        <taxon>Fabales</taxon>
        <taxon>Fabaceae</taxon>
        <taxon>Papilionoideae</taxon>
        <taxon>50 kb inversion clade</taxon>
        <taxon>NPAAA clade</taxon>
        <taxon>Hologalegina</taxon>
        <taxon>IRL clade</taxon>
        <taxon>Fabeae</taxon>
        <taxon>Vicia</taxon>
    </lineage>
</organism>
<name>A0AAV0YBM8_VICFA</name>
<comment type="caution">
    <text evidence="2">The sequence shown here is derived from an EMBL/GenBank/DDBJ whole genome shotgun (WGS) entry which is preliminary data.</text>
</comment>